<protein>
    <submittedName>
        <fullName evidence="2">Uncharacterized protein</fullName>
    </submittedName>
</protein>
<dbReference type="AlphaFoldDB" id="A0A0A0ENK8"/>
<evidence type="ECO:0000313" key="3">
    <source>
        <dbReference type="Proteomes" id="UP000030017"/>
    </source>
</evidence>
<evidence type="ECO:0000313" key="2">
    <source>
        <dbReference type="EMBL" id="KGM51815.1"/>
    </source>
</evidence>
<dbReference type="EMBL" id="AVPS01000005">
    <property type="protein sequence ID" value="KGM51815.1"/>
    <property type="molecule type" value="Genomic_DNA"/>
</dbReference>
<gene>
    <name evidence="2" type="ORF">N792_09215</name>
</gene>
<sequence length="226" mass="24360">MLILIAPVAPVVAAPVIGAVLRLGRDRADRSLRGLTSLLPAVVLFEAILFEAILFDPRRWLACGPAVVLVAWRSSLRLQPARVIRSSCGALLVGTPVHFGPWLRPGILSGAGLALRIPVSRILVLPCGWCLALVPPVLHFLARFGDSFLPVTPAVGLRLGLALLLLRGVPVTVLTLRAGRQRQPQQEDSKRERPQDFMVARERHVGSSAMGADTSVGLLPTIWPRA</sequence>
<proteinExistence type="predicted"/>
<comment type="caution">
    <text evidence="2">The sequence shown here is derived from an EMBL/GenBank/DDBJ whole genome shotgun (WGS) entry which is preliminary data.</text>
</comment>
<dbReference type="RefSeq" id="WP_036193874.1">
    <property type="nucleotide sequence ID" value="NZ_AVPS01000005.1"/>
</dbReference>
<name>A0A0A0ENK8_9GAMM</name>
<feature type="transmembrane region" description="Helical" evidence="1">
    <location>
        <begin position="122"/>
        <end position="142"/>
    </location>
</feature>
<keyword evidence="3" id="KW-1185">Reference proteome</keyword>
<keyword evidence="1" id="KW-1133">Transmembrane helix</keyword>
<organism evidence="2 3">
    <name type="scientific">Lysobacter concretionis Ko07 = DSM 16239</name>
    <dbReference type="NCBI Taxonomy" id="1122185"/>
    <lineage>
        <taxon>Bacteria</taxon>
        <taxon>Pseudomonadati</taxon>
        <taxon>Pseudomonadota</taxon>
        <taxon>Gammaproteobacteria</taxon>
        <taxon>Lysobacterales</taxon>
        <taxon>Lysobacteraceae</taxon>
        <taxon>Novilysobacter</taxon>
    </lineage>
</organism>
<accession>A0A0A0ENK8</accession>
<evidence type="ECO:0000256" key="1">
    <source>
        <dbReference type="SAM" id="Phobius"/>
    </source>
</evidence>
<feature type="transmembrane region" description="Helical" evidence="1">
    <location>
        <begin position="154"/>
        <end position="176"/>
    </location>
</feature>
<dbReference type="Proteomes" id="UP000030017">
    <property type="component" value="Unassembled WGS sequence"/>
</dbReference>
<keyword evidence="1" id="KW-0812">Transmembrane</keyword>
<keyword evidence="1" id="KW-0472">Membrane</keyword>
<reference evidence="2 3" key="1">
    <citation type="submission" date="2013-08" db="EMBL/GenBank/DDBJ databases">
        <title>Genome sequencing of Lysobacter.</title>
        <authorList>
            <person name="Zhang S."/>
            <person name="Wang G."/>
        </authorList>
    </citation>
    <scope>NUCLEOTIDE SEQUENCE [LARGE SCALE GENOMIC DNA]</scope>
    <source>
        <strain evidence="2 3">Ko07</strain>
    </source>
</reference>